<protein>
    <submittedName>
        <fullName evidence="1">DUF4245 domain-containing protein</fullName>
    </submittedName>
</protein>
<gene>
    <name evidence="1" type="ORF">KS419_18365</name>
</gene>
<dbReference type="Proteomes" id="UP000784880">
    <property type="component" value="Unassembled WGS sequence"/>
</dbReference>
<comment type="caution">
    <text evidence="1">The sequence shown here is derived from an EMBL/GenBank/DDBJ whole genome shotgun (WGS) entry which is preliminary data.</text>
</comment>
<name>A0ABS6JJ66_9BACI</name>
<sequence>MKKICVITLVLFVFLVMINGCSKSDATVFHAARELPFPVLVPDPLPEGWEVVETVYEDELLVVSYRTGSDSRVELVQDLRIQGLDTLLLRDYLLLGSVNLPSLEEDKEIREISNYVGELTVFLEPIQIVQYTFVTKEDLIRSSGQHVPLYQVIGKQQATIEEVMELVGSLKTFTH</sequence>
<keyword evidence="2" id="KW-1185">Reference proteome</keyword>
<proteinExistence type="predicted"/>
<evidence type="ECO:0000313" key="2">
    <source>
        <dbReference type="Proteomes" id="UP000784880"/>
    </source>
</evidence>
<dbReference type="RefSeq" id="WP_217067848.1">
    <property type="nucleotide sequence ID" value="NZ_JAHQCS010000148.1"/>
</dbReference>
<evidence type="ECO:0000313" key="1">
    <source>
        <dbReference type="EMBL" id="MBU9713697.1"/>
    </source>
</evidence>
<organism evidence="1 2">
    <name type="scientific">Evansella tamaricis</name>
    <dbReference type="NCBI Taxonomy" id="2069301"/>
    <lineage>
        <taxon>Bacteria</taxon>
        <taxon>Bacillati</taxon>
        <taxon>Bacillota</taxon>
        <taxon>Bacilli</taxon>
        <taxon>Bacillales</taxon>
        <taxon>Bacillaceae</taxon>
        <taxon>Evansella</taxon>
    </lineage>
</organism>
<accession>A0ABS6JJ66</accession>
<reference evidence="1 2" key="1">
    <citation type="submission" date="2021-06" db="EMBL/GenBank/DDBJ databases">
        <title>Bacillus sp. RD4P76, an endophyte from a halophyte.</title>
        <authorList>
            <person name="Sun J.-Q."/>
        </authorList>
    </citation>
    <scope>NUCLEOTIDE SEQUENCE [LARGE SCALE GENOMIC DNA]</scope>
    <source>
        <strain evidence="1 2">CGMCC 1.15917</strain>
    </source>
</reference>
<dbReference type="EMBL" id="JAHQCS010000148">
    <property type="protein sequence ID" value="MBU9713697.1"/>
    <property type="molecule type" value="Genomic_DNA"/>
</dbReference>